<proteinExistence type="predicted"/>
<dbReference type="Proteomes" id="UP000282515">
    <property type="component" value="Unassembled WGS sequence"/>
</dbReference>
<dbReference type="EMBL" id="RDBF01000004">
    <property type="protein sequence ID" value="RLV56093.1"/>
    <property type="molecule type" value="Genomic_DNA"/>
</dbReference>
<protein>
    <submittedName>
        <fullName evidence="2">RES domain-containing protein</fullName>
    </submittedName>
</protein>
<keyword evidence="3" id="KW-1185">Reference proteome</keyword>
<comment type="caution">
    <text evidence="2">The sequence shown here is derived from an EMBL/GenBank/DDBJ whole genome shotgun (WGS) entry which is preliminary data.</text>
</comment>
<organism evidence="2 3">
    <name type="scientific">Aeromicrobium phragmitis</name>
    <dbReference type="NCBI Taxonomy" id="2478914"/>
    <lineage>
        <taxon>Bacteria</taxon>
        <taxon>Bacillati</taxon>
        <taxon>Actinomycetota</taxon>
        <taxon>Actinomycetes</taxon>
        <taxon>Propionibacteriales</taxon>
        <taxon>Nocardioidaceae</taxon>
        <taxon>Aeromicrobium</taxon>
    </lineage>
</organism>
<dbReference type="AlphaFoldDB" id="A0A3L8PMW1"/>
<gene>
    <name evidence="2" type="ORF">D9V41_06520</name>
</gene>
<evidence type="ECO:0000313" key="2">
    <source>
        <dbReference type="EMBL" id="RLV56093.1"/>
    </source>
</evidence>
<feature type="domain" description="RES" evidence="1">
    <location>
        <begin position="35"/>
        <end position="178"/>
    </location>
</feature>
<sequence>MAADDPSELETKLPPPDPEVIASVEPEVWTSQDVLWRIHATGGEHPSAWNALRNWGPLVTARFDPWSPPPTKHDDAVGYFGWDWATCLAEVFQTTRSIHVEPGRGVLLTGFQPQRSLSLLDLRGEYPVRVGASHLINSGPRHRCRAWAQALRQAHPNLDGMVYTGIAGRSCVVLYTAEVFPTSPTFSRQLHDPAIAAHVADAAHQIGYRLRGW</sequence>
<evidence type="ECO:0000259" key="1">
    <source>
        <dbReference type="Pfam" id="PF08808"/>
    </source>
</evidence>
<name>A0A3L8PMW1_9ACTN</name>
<evidence type="ECO:0000313" key="3">
    <source>
        <dbReference type="Proteomes" id="UP000282515"/>
    </source>
</evidence>
<accession>A0A3L8PMW1</accession>
<reference evidence="2 3" key="1">
    <citation type="submission" date="2018-10" db="EMBL/GenBank/DDBJ databases">
        <title>Aeromicrobium sp. 9W16Y-2 whole genome shotgun sequence.</title>
        <authorList>
            <person name="Li F."/>
        </authorList>
    </citation>
    <scope>NUCLEOTIDE SEQUENCE [LARGE SCALE GENOMIC DNA]</scope>
    <source>
        <strain evidence="2 3">9W16Y-2</strain>
    </source>
</reference>
<dbReference type="Pfam" id="PF08808">
    <property type="entry name" value="RES"/>
    <property type="match status" value="1"/>
</dbReference>
<dbReference type="RefSeq" id="WP_121793752.1">
    <property type="nucleotide sequence ID" value="NZ_RDBF01000004.1"/>
</dbReference>
<dbReference type="InterPro" id="IPR014914">
    <property type="entry name" value="RES_dom"/>
</dbReference>
<dbReference type="OrthoDB" id="3256236at2"/>